<feature type="coiled-coil region" evidence="1">
    <location>
        <begin position="96"/>
        <end position="130"/>
    </location>
</feature>
<name>A0AAV2DBH7_9ROSI</name>
<gene>
    <name evidence="5" type="ORF">LTRI10_LOCUS12324</name>
</gene>
<organism evidence="5 6">
    <name type="scientific">Linum trigynum</name>
    <dbReference type="NCBI Taxonomy" id="586398"/>
    <lineage>
        <taxon>Eukaryota</taxon>
        <taxon>Viridiplantae</taxon>
        <taxon>Streptophyta</taxon>
        <taxon>Embryophyta</taxon>
        <taxon>Tracheophyta</taxon>
        <taxon>Spermatophyta</taxon>
        <taxon>Magnoliopsida</taxon>
        <taxon>eudicotyledons</taxon>
        <taxon>Gunneridae</taxon>
        <taxon>Pentapetalae</taxon>
        <taxon>rosids</taxon>
        <taxon>fabids</taxon>
        <taxon>Malpighiales</taxon>
        <taxon>Linaceae</taxon>
        <taxon>Linum</taxon>
    </lineage>
</organism>
<keyword evidence="6" id="KW-1185">Reference proteome</keyword>
<evidence type="ECO:0000313" key="5">
    <source>
        <dbReference type="EMBL" id="CAL1370025.1"/>
    </source>
</evidence>
<feature type="coiled-coil region" evidence="1">
    <location>
        <begin position="198"/>
        <end position="264"/>
    </location>
</feature>
<feature type="region of interest" description="Disordered" evidence="2">
    <location>
        <begin position="20"/>
        <end position="44"/>
    </location>
</feature>
<evidence type="ECO:0000256" key="4">
    <source>
        <dbReference type="SAM" id="SignalP"/>
    </source>
</evidence>
<evidence type="ECO:0008006" key="7">
    <source>
        <dbReference type="Google" id="ProtNLM"/>
    </source>
</evidence>
<dbReference type="EMBL" id="OZ034815">
    <property type="protein sequence ID" value="CAL1370025.1"/>
    <property type="molecule type" value="Genomic_DNA"/>
</dbReference>
<keyword evidence="3" id="KW-0812">Transmembrane</keyword>
<proteinExistence type="predicted"/>
<keyword evidence="4" id="KW-0732">Signal</keyword>
<feature type="compositionally biased region" description="Acidic residues" evidence="2">
    <location>
        <begin position="35"/>
        <end position="44"/>
    </location>
</feature>
<accession>A0AAV2DBH7</accession>
<feature type="signal peptide" evidence="4">
    <location>
        <begin position="1"/>
        <end position="20"/>
    </location>
</feature>
<keyword evidence="3" id="KW-0472">Membrane</keyword>
<dbReference type="Proteomes" id="UP001497516">
    <property type="component" value="Chromosome 2"/>
</dbReference>
<keyword evidence="3" id="KW-1133">Transmembrane helix</keyword>
<feature type="chain" id="PRO_5043752025" description="Protein CHUP1, chloroplastic" evidence="4">
    <location>
        <begin position="21"/>
        <end position="506"/>
    </location>
</feature>
<evidence type="ECO:0000313" key="6">
    <source>
        <dbReference type="Proteomes" id="UP001497516"/>
    </source>
</evidence>
<evidence type="ECO:0000256" key="3">
    <source>
        <dbReference type="SAM" id="Phobius"/>
    </source>
</evidence>
<reference evidence="5 6" key="1">
    <citation type="submission" date="2024-04" db="EMBL/GenBank/DDBJ databases">
        <authorList>
            <person name="Fracassetti M."/>
        </authorList>
    </citation>
    <scope>NUCLEOTIDE SEQUENCE [LARGE SCALE GENOMIC DNA]</scope>
</reference>
<feature type="transmembrane region" description="Helical" evidence="3">
    <location>
        <begin position="477"/>
        <end position="499"/>
    </location>
</feature>
<dbReference type="AlphaFoldDB" id="A0AAV2DBH7"/>
<keyword evidence="1" id="KW-0175">Coiled coil</keyword>
<protein>
    <recommendedName>
        <fullName evidence="7">Protein CHUP1, chloroplastic</fullName>
    </recommendedName>
</protein>
<evidence type="ECO:0000256" key="2">
    <source>
        <dbReference type="SAM" id="MobiDB-lite"/>
    </source>
</evidence>
<evidence type="ECO:0000256" key="1">
    <source>
        <dbReference type="SAM" id="Coils"/>
    </source>
</evidence>
<sequence>MILQVTIVLVGAAAIAATAANAHQKKKPKDPPREPEEEDDEEESFVDAISSAWLEAEEKIMAEDIEYRKEAFKTKLLALYLHKEKESCVLTLRRDVEDKIDEIGKLDVKLKSLEAEIEDLVFKQGKLQLEQSRELELANKTVQQLHKRLTLEADSNSMVLEKMKMIQERVSELQDGELCQSKRDARVDEKLRGFELGILRIKRKNKELEMEKRAISLKLVAARESRAFPILNEREVPPELDEEFRIVKQENDELLKQVEALQKSRFSMVEELVYQRWIHACLKFDYAGKPWRPHSETDTNSSSDRSSPSIIQRSTSLIRQINNWVKTQNNFRARRFSTSMIPSRPLSMLSGDSREAEELKNRGIANTLKPRKRRVSFNDHVSIFELTPEMCAEEVWATEPAKSVSDTEYPTVTPPDSEIAIDRVSRSSAETDFEIDEQEEEVTKLDEDMVNATESEADFNSRVAIVCLPDQSAVGVGLSHALSLFLCFCFVVAIVVSLARRLLAGK</sequence>